<accession>A0A8J5FG48</accession>
<comment type="caution">
    <text evidence="2">The sequence shown here is derived from an EMBL/GenBank/DDBJ whole genome shotgun (WGS) entry which is preliminary data.</text>
</comment>
<reference evidence="2 3" key="1">
    <citation type="submission" date="2020-08" db="EMBL/GenBank/DDBJ databases">
        <title>Plant Genome Project.</title>
        <authorList>
            <person name="Zhang R.-G."/>
        </authorList>
    </citation>
    <scope>NUCLEOTIDE SEQUENCE [LARGE SCALE GENOMIC DNA]</scope>
    <source>
        <tissue evidence="2">Rhizome</tissue>
    </source>
</reference>
<evidence type="ECO:0000313" key="3">
    <source>
        <dbReference type="Proteomes" id="UP000734854"/>
    </source>
</evidence>
<organism evidence="2 3">
    <name type="scientific">Zingiber officinale</name>
    <name type="common">Ginger</name>
    <name type="synonym">Amomum zingiber</name>
    <dbReference type="NCBI Taxonomy" id="94328"/>
    <lineage>
        <taxon>Eukaryota</taxon>
        <taxon>Viridiplantae</taxon>
        <taxon>Streptophyta</taxon>
        <taxon>Embryophyta</taxon>
        <taxon>Tracheophyta</taxon>
        <taxon>Spermatophyta</taxon>
        <taxon>Magnoliopsida</taxon>
        <taxon>Liliopsida</taxon>
        <taxon>Zingiberales</taxon>
        <taxon>Zingiberaceae</taxon>
        <taxon>Zingiber</taxon>
    </lineage>
</organism>
<evidence type="ECO:0000313" key="2">
    <source>
        <dbReference type="EMBL" id="KAG6484928.1"/>
    </source>
</evidence>
<feature type="region of interest" description="Disordered" evidence="1">
    <location>
        <begin position="157"/>
        <end position="194"/>
    </location>
</feature>
<feature type="compositionally biased region" description="Polar residues" evidence="1">
    <location>
        <begin position="29"/>
        <end position="39"/>
    </location>
</feature>
<protein>
    <submittedName>
        <fullName evidence="2">Uncharacterized protein</fullName>
    </submittedName>
</protein>
<gene>
    <name evidence="2" type="ORF">ZIOFF_053453</name>
</gene>
<dbReference type="Proteomes" id="UP000734854">
    <property type="component" value="Unassembled WGS sequence"/>
</dbReference>
<keyword evidence="3" id="KW-1185">Reference proteome</keyword>
<dbReference type="EMBL" id="JACMSC010000015">
    <property type="protein sequence ID" value="KAG6484928.1"/>
    <property type="molecule type" value="Genomic_DNA"/>
</dbReference>
<name>A0A8J5FG48_ZINOF</name>
<evidence type="ECO:0000256" key="1">
    <source>
        <dbReference type="SAM" id="MobiDB-lite"/>
    </source>
</evidence>
<sequence length="194" mass="20783">MHIACHWAWRQRRGGRPLGAGNCDLNGRASGTSTRQVPISSPSPSSSAMGFSADPSPPSSPPSIKQRLRSSISFSCCFRGAIVSASAAADEDQPASLVRSSAAWIRSKAQDLMEIVGQCPGLVPAIGRRHQAHRRRRSCDFRYDPLSYSLNFDEGPDEEDAVLAGSGERPLGHPSFSSRLPPSSPPRPAIEMAC</sequence>
<dbReference type="PANTHER" id="PTHR33168">
    <property type="entry name" value="STRESS INDUCED PROTEIN-RELATED"/>
    <property type="match status" value="1"/>
</dbReference>
<proteinExistence type="predicted"/>
<dbReference type="AlphaFoldDB" id="A0A8J5FG48"/>
<feature type="region of interest" description="Disordered" evidence="1">
    <location>
        <begin position="18"/>
        <end position="66"/>
    </location>
</feature>